<evidence type="ECO:0000313" key="1">
    <source>
        <dbReference type="EMBL" id="TDU24043.1"/>
    </source>
</evidence>
<dbReference type="Proteomes" id="UP000295380">
    <property type="component" value="Unassembled WGS sequence"/>
</dbReference>
<sequence length="78" mass="8814">MPHIELSHFPVELTHAEKEALAKDLTRVVCDRLKTPSSVVSIALEPVTPEQWHDRVIAPRLLPAGSRLIKKPNYPIKE</sequence>
<gene>
    <name evidence="1" type="ORF">C8E00_102546</name>
</gene>
<dbReference type="AlphaFoldDB" id="A0A4R7NSN3"/>
<dbReference type="InterPro" id="IPR014347">
    <property type="entry name" value="Tautomerase/MIF_sf"/>
</dbReference>
<keyword evidence="2" id="KW-1185">Reference proteome</keyword>
<comment type="caution">
    <text evidence="1">The sequence shown here is derived from an EMBL/GenBank/DDBJ whole genome shotgun (WGS) entry which is preliminary data.</text>
</comment>
<dbReference type="EMBL" id="SOBR01000002">
    <property type="protein sequence ID" value="TDU24043.1"/>
    <property type="molecule type" value="Genomic_DNA"/>
</dbReference>
<evidence type="ECO:0000313" key="2">
    <source>
        <dbReference type="Proteomes" id="UP000295380"/>
    </source>
</evidence>
<dbReference type="OrthoDB" id="3395834at2"/>
<organism evidence="1 2">
    <name type="scientific">Chromohalobacter marismortui</name>
    <dbReference type="NCBI Taxonomy" id="42055"/>
    <lineage>
        <taxon>Bacteria</taxon>
        <taxon>Pseudomonadati</taxon>
        <taxon>Pseudomonadota</taxon>
        <taxon>Gammaproteobacteria</taxon>
        <taxon>Oceanospirillales</taxon>
        <taxon>Halomonadaceae</taxon>
        <taxon>Chromohalobacter</taxon>
    </lineage>
</organism>
<protein>
    <submittedName>
        <fullName evidence="1">4-oxalocrotonate tautomerase</fullName>
    </submittedName>
</protein>
<reference evidence="1 2" key="1">
    <citation type="submission" date="2019-03" db="EMBL/GenBank/DDBJ databases">
        <title>Genomic Encyclopedia of Type Strains, Phase IV (KMG-IV): sequencing the most valuable type-strain genomes for metagenomic binning, comparative biology and taxonomic classification.</title>
        <authorList>
            <person name="Goeker M."/>
        </authorList>
    </citation>
    <scope>NUCLEOTIDE SEQUENCE [LARGE SCALE GENOMIC DNA]</scope>
    <source>
        <strain evidence="1 2">DSM 6770</strain>
    </source>
</reference>
<dbReference type="SUPFAM" id="SSF55331">
    <property type="entry name" value="Tautomerase/MIF"/>
    <property type="match status" value="1"/>
</dbReference>
<dbReference type="Gene3D" id="3.30.429.10">
    <property type="entry name" value="Macrophage Migration Inhibitory Factor"/>
    <property type="match status" value="1"/>
</dbReference>
<accession>A0A4R7NSN3</accession>
<name>A0A4R7NSN3_9GAMM</name>
<proteinExistence type="predicted"/>